<reference evidence="2" key="1">
    <citation type="submission" date="2022-07" db="EMBL/GenBank/DDBJ databases">
        <title>Genome Sequence of Leucocoprinus birnbaumii.</title>
        <authorList>
            <person name="Buettner E."/>
        </authorList>
    </citation>
    <scope>NUCLEOTIDE SEQUENCE</scope>
    <source>
        <strain evidence="2">VT141</strain>
    </source>
</reference>
<gene>
    <name evidence="2" type="ORF">NP233_g12377</name>
</gene>
<dbReference type="EMBL" id="JANIEX010001766">
    <property type="protein sequence ID" value="KAJ3554638.1"/>
    <property type="molecule type" value="Genomic_DNA"/>
</dbReference>
<sequence length="147" mass="15960">MGQGKQRVSYVIPPPQDPDSIPRLSLPPPGTPRLGSVGPLLIPLSTNEPITNEHLHSHSTQRPRHRLGVASLALDTSAQLVGRSSPEGILYTGGRDGLVISWDLGVPTRRRAQRGSMGRWELMTGWADDVVDDDDGQGGDVGYPRRR</sequence>
<comment type="caution">
    <text evidence="2">The sequence shown here is derived from an EMBL/GenBank/DDBJ whole genome shotgun (WGS) entry which is preliminary data.</text>
</comment>
<evidence type="ECO:0000256" key="1">
    <source>
        <dbReference type="SAM" id="MobiDB-lite"/>
    </source>
</evidence>
<name>A0AAD5VH45_9AGAR</name>
<dbReference type="AlphaFoldDB" id="A0AAD5VH45"/>
<evidence type="ECO:0000313" key="3">
    <source>
        <dbReference type="Proteomes" id="UP001213000"/>
    </source>
</evidence>
<accession>A0AAD5VH45</accession>
<protein>
    <submittedName>
        <fullName evidence="2">Uncharacterized protein</fullName>
    </submittedName>
</protein>
<feature type="region of interest" description="Disordered" evidence="1">
    <location>
        <begin position="1"/>
        <end position="32"/>
    </location>
</feature>
<evidence type="ECO:0000313" key="2">
    <source>
        <dbReference type="EMBL" id="KAJ3554638.1"/>
    </source>
</evidence>
<proteinExistence type="predicted"/>
<dbReference type="Proteomes" id="UP001213000">
    <property type="component" value="Unassembled WGS sequence"/>
</dbReference>
<organism evidence="2 3">
    <name type="scientific">Leucocoprinus birnbaumii</name>
    <dbReference type="NCBI Taxonomy" id="56174"/>
    <lineage>
        <taxon>Eukaryota</taxon>
        <taxon>Fungi</taxon>
        <taxon>Dikarya</taxon>
        <taxon>Basidiomycota</taxon>
        <taxon>Agaricomycotina</taxon>
        <taxon>Agaricomycetes</taxon>
        <taxon>Agaricomycetidae</taxon>
        <taxon>Agaricales</taxon>
        <taxon>Agaricineae</taxon>
        <taxon>Agaricaceae</taxon>
        <taxon>Leucocoprinus</taxon>
    </lineage>
</organism>
<keyword evidence="3" id="KW-1185">Reference proteome</keyword>